<comment type="caution">
    <text evidence="5">The sequence shown here is derived from an EMBL/GenBank/DDBJ whole genome shotgun (WGS) entry which is preliminary data.</text>
</comment>
<dbReference type="SMART" id="SM00327">
    <property type="entry name" value="VWA"/>
    <property type="match status" value="1"/>
</dbReference>
<feature type="chain" id="PRO_5016419445" evidence="3">
    <location>
        <begin position="36"/>
        <end position="634"/>
    </location>
</feature>
<keyword evidence="3" id="KW-0732">Signal</keyword>
<dbReference type="SUPFAM" id="SSF53300">
    <property type="entry name" value="vWA-like"/>
    <property type="match status" value="1"/>
</dbReference>
<feature type="compositionally biased region" description="Basic and acidic residues" evidence="1">
    <location>
        <begin position="534"/>
        <end position="545"/>
    </location>
</feature>
<sequence>MSQSRAIKTRMPGKRTAFIALVLLCLHQFAYTAEADKQKRSDVRVLIDISGSMKKNDPENLRIPALKIITNLMPKGSEAGVWAFGKYVNMLVPIKEVDSQWQANANKAADKINSAGLFTNIGDAMGKSSWDWNKPDDSESRSMILLTDGMVDISKDAAKNKAERERILNVLLPRLKNAGVTIHTVALSEQADSELLSELSNQTDGWFQSVSNAEDLQRVFLKIFEQATPRDSLPLDNNTFKVDASVEEMTLLVFREKDSEPTRLVEPTTATLDKNSDKQGLRWFSTNAYDLITIENPQPGDWQIDAAIDPDNRVMVVSKLGLQVSDIPNNVLANEQISYSVKLIEDGQVITKPDFLQLVDAKLETRYKGKTQNTPLLRDDTGTFRQVFFAGEEDGVLEIKLTVKSPTFERSRTHAVNIYGNPVETDLQLSYEENEPHKIHLRVAEDVLDLSSLKVATEITYPDESSQFITFSDWQTPQAIELKQFPKGGRYKVQLTARGHSPLGRSFSSEMPVVEFEAEPLEGFATPETPVEQEPVKEEPVKETEPEPTTAEPEVTTPEKVDETADEPVKEPVKEPVNWTLWLSLGLVGNVALVALGWFGWRMLRKKSRSSSEKLAEELFEDEEGNDSPEEDRS</sequence>
<gene>
    <name evidence="5" type="ORF">C8D97_108128</name>
</gene>
<feature type="transmembrane region" description="Helical" evidence="2">
    <location>
        <begin position="579"/>
        <end position="601"/>
    </location>
</feature>
<proteinExistence type="predicted"/>
<dbReference type="InterPro" id="IPR002035">
    <property type="entry name" value="VWF_A"/>
</dbReference>
<feature type="region of interest" description="Disordered" evidence="1">
    <location>
        <begin position="611"/>
        <end position="634"/>
    </location>
</feature>
<keyword evidence="2" id="KW-1133">Transmembrane helix</keyword>
<dbReference type="RefSeq" id="WP_109764017.1">
    <property type="nucleotide sequence ID" value="NZ_QGGU01000008.1"/>
</dbReference>
<feature type="compositionally biased region" description="Basic and acidic residues" evidence="1">
    <location>
        <begin position="557"/>
        <end position="572"/>
    </location>
</feature>
<dbReference type="OrthoDB" id="798937at2"/>
<accession>A0A316FJY3</accession>
<feature type="compositionally biased region" description="Acidic residues" evidence="1">
    <location>
        <begin position="618"/>
        <end position="634"/>
    </location>
</feature>
<dbReference type="InterPro" id="IPR036465">
    <property type="entry name" value="vWFA_dom_sf"/>
</dbReference>
<evidence type="ECO:0000313" key="6">
    <source>
        <dbReference type="Proteomes" id="UP000245790"/>
    </source>
</evidence>
<evidence type="ECO:0000313" key="5">
    <source>
        <dbReference type="EMBL" id="PWK49218.1"/>
    </source>
</evidence>
<name>A0A316FJY3_9GAMM</name>
<dbReference type="PROSITE" id="PS50234">
    <property type="entry name" value="VWFA"/>
    <property type="match status" value="1"/>
</dbReference>
<organism evidence="5 6">
    <name type="scientific">Pleionea mediterranea</name>
    <dbReference type="NCBI Taxonomy" id="523701"/>
    <lineage>
        <taxon>Bacteria</taxon>
        <taxon>Pseudomonadati</taxon>
        <taxon>Pseudomonadota</taxon>
        <taxon>Gammaproteobacteria</taxon>
        <taxon>Oceanospirillales</taxon>
        <taxon>Pleioneaceae</taxon>
        <taxon>Pleionea</taxon>
    </lineage>
</organism>
<evidence type="ECO:0000256" key="3">
    <source>
        <dbReference type="SAM" id="SignalP"/>
    </source>
</evidence>
<dbReference type="Pfam" id="PF00092">
    <property type="entry name" value="VWA"/>
    <property type="match status" value="1"/>
</dbReference>
<reference evidence="5 6" key="1">
    <citation type="submission" date="2018-05" db="EMBL/GenBank/DDBJ databases">
        <title>Genomic Encyclopedia of Type Strains, Phase IV (KMG-IV): sequencing the most valuable type-strain genomes for metagenomic binning, comparative biology and taxonomic classification.</title>
        <authorList>
            <person name="Goeker M."/>
        </authorList>
    </citation>
    <scope>NUCLEOTIDE SEQUENCE [LARGE SCALE GENOMIC DNA]</scope>
    <source>
        <strain evidence="5 6">DSM 25350</strain>
    </source>
</reference>
<feature type="signal peptide" evidence="3">
    <location>
        <begin position="1"/>
        <end position="35"/>
    </location>
</feature>
<feature type="domain" description="VWFA" evidence="4">
    <location>
        <begin position="42"/>
        <end position="227"/>
    </location>
</feature>
<protein>
    <submittedName>
        <fullName evidence="5">Uncharacterized protein (TIGR03503 family)</fullName>
    </submittedName>
</protein>
<dbReference type="CDD" id="cd00198">
    <property type="entry name" value="vWFA"/>
    <property type="match status" value="1"/>
</dbReference>
<keyword evidence="2" id="KW-0812">Transmembrane</keyword>
<keyword evidence="2" id="KW-0472">Membrane</keyword>
<dbReference type="Gene3D" id="3.40.50.410">
    <property type="entry name" value="von Willebrand factor, type A domain"/>
    <property type="match status" value="1"/>
</dbReference>
<feature type="region of interest" description="Disordered" evidence="1">
    <location>
        <begin position="520"/>
        <end position="572"/>
    </location>
</feature>
<feature type="compositionally biased region" description="Low complexity" evidence="1">
    <location>
        <begin position="547"/>
        <end position="556"/>
    </location>
</feature>
<dbReference type="Proteomes" id="UP000245790">
    <property type="component" value="Unassembled WGS sequence"/>
</dbReference>
<dbReference type="EMBL" id="QGGU01000008">
    <property type="protein sequence ID" value="PWK49218.1"/>
    <property type="molecule type" value="Genomic_DNA"/>
</dbReference>
<evidence type="ECO:0000256" key="1">
    <source>
        <dbReference type="SAM" id="MobiDB-lite"/>
    </source>
</evidence>
<evidence type="ECO:0000259" key="4">
    <source>
        <dbReference type="PROSITE" id="PS50234"/>
    </source>
</evidence>
<dbReference type="AlphaFoldDB" id="A0A316FJY3"/>
<keyword evidence="6" id="KW-1185">Reference proteome</keyword>
<evidence type="ECO:0000256" key="2">
    <source>
        <dbReference type="SAM" id="Phobius"/>
    </source>
</evidence>